<keyword evidence="1" id="KW-1133">Transmembrane helix</keyword>
<feature type="transmembrane region" description="Helical" evidence="1">
    <location>
        <begin position="12"/>
        <end position="34"/>
    </location>
</feature>
<proteinExistence type="predicted"/>
<keyword evidence="3" id="KW-1185">Reference proteome</keyword>
<dbReference type="KEGG" id="ndv:NDEV_2052"/>
<dbReference type="Proteomes" id="UP000196239">
    <property type="component" value="Chromosome 1"/>
</dbReference>
<evidence type="ECO:0000256" key="1">
    <source>
        <dbReference type="SAM" id="Phobius"/>
    </source>
</evidence>
<accession>A0A128A630</accession>
<evidence type="ECO:0000313" key="3">
    <source>
        <dbReference type="Proteomes" id="UP000196239"/>
    </source>
</evidence>
<keyword evidence="1" id="KW-0812">Transmembrane</keyword>
<dbReference type="AlphaFoldDB" id="A0A128A630"/>
<evidence type="ECO:0000313" key="2">
    <source>
        <dbReference type="EMBL" id="CUR52814.1"/>
    </source>
</evidence>
<name>A0A128A630_9ARCH</name>
<protein>
    <submittedName>
        <fullName evidence="2">Sugar transferase</fullName>
    </submittedName>
</protein>
<sequence length="215" mass="24503">MKLSCTPWSPIQQIIIIFILSTIGIISTIIYFSMNTSFSFLVKTTDEHYDISGWATLVVSTGIGIAIAIAILIYTDTQQSRINDIILEQNESKKNRGKFVIKKMHLDLQLLKRKLIDIGTIYAVENTIPATAKDSYEQEVKLLEMSLSVLINDMQKFAYEFGDVIPHDILEDALKIYEPLRKYYIFAEKGKIARLETKGFVDATENLLVKLDKMI</sequence>
<organism evidence="2 3">
    <name type="scientific">Nitrosotalea devaniterrae</name>
    <dbReference type="NCBI Taxonomy" id="1078905"/>
    <lineage>
        <taxon>Archaea</taxon>
        <taxon>Nitrososphaerota</taxon>
        <taxon>Nitrososphaeria</taxon>
        <taxon>Nitrosotaleales</taxon>
        <taxon>Nitrosotaleaceae</taxon>
        <taxon>Nitrosotalea</taxon>
    </lineage>
</organism>
<feature type="transmembrane region" description="Helical" evidence="1">
    <location>
        <begin position="54"/>
        <end position="74"/>
    </location>
</feature>
<keyword evidence="2" id="KW-0808">Transferase</keyword>
<gene>
    <name evidence="2" type="ORF">NDEV_2052</name>
</gene>
<reference evidence="3" key="1">
    <citation type="submission" date="2015-10" db="EMBL/GenBank/DDBJ databases">
        <authorList>
            <person name="Lehtovirta-Morley L.E."/>
            <person name="Vieille C."/>
        </authorList>
    </citation>
    <scope>NUCLEOTIDE SEQUENCE [LARGE SCALE GENOMIC DNA]</scope>
</reference>
<keyword evidence="1" id="KW-0472">Membrane</keyword>
<dbReference type="EMBL" id="LN890280">
    <property type="protein sequence ID" value="CUR52814.1"/>
    <property type="molecule type" value="Genomic_DNA"/>
</dbReference>
<dbReference type="GO" id="GO:0016740">
    <property type="term" value="F:transferase activity"/>
    <property type="evidence" value="ECO:0007669"/>
    <property type="project" value="UniProtKB-KW"/>
</dbReference>